<dbReference type="Pfam" id="PF00672">
    <property type="entry name" value="HAMP"/>
    <property type="match status" value="1"/>
</dbReference>
<dbReference type="InterPro" id="IPR036890">
    <property type="entry name" value="HATPase_C_sf"/>
</dbReference>
<comment type="subcellular location">
    <subcellularLocation>
        <location evidence="2">Cell membrane</location>
    </subcellularLocation>
</comment>
<dbReference type="InterPro" id="IPR003594">
    <property type="entry name" value="HATPase_dom"/>
</dbReference>
<dbReference type="PROSITE" id="PS50109">
    <property type="entry name" value="HIS_KIN"/>
    <property type="match status" value="1"/>
</dbReference>
<dbReference type="SMART" id="SM00304">
    <property type="entry name" value="HAMP"/>
    <property type="match status" value="1"/>
</dbReference>
<evidence type="ECO:0000259" key="12">
    <source>
        <dbReference type="PROSITE" id="PS50885"/>
    </source>
</evidence>
<dbReference type="GO" id="GO:0005886">
    <property type="term" value="C:plasma membrane"/>
    <property type="evidence" value="ECO:0007669"/>
    <property type="project" value="UniProtKB-SubCell"/>
</dbReference>
<dbReference type="EMBL" id="CP073767">
    <property type="protein sequence ID" value="UWZ51753.1"/>
    <property type="molecule type" value="Genomic_DNA"/>
</dbReference>
<feature type="region of interest" description="Disordered" evidence="10">
    <location>
        <begin position="548"/>
        <end position="569"/>
    </location>
</feature>
<dbReference type="PROSITE" id="PS50885">
    <property type="entry name" value="HAMP"/>
    <property type="match status" value="1"/>
</dbReference>
<evidence type="ECO:0000256" key="10">
    <source>
        <dbReference type="SAM" id="MobiDB-lite"/>
    </source>
</evidence>
<dbReference type="SMART" id="SM00387">
    <property type="entry name" value="HATPase_c"/>
    <property type="match status" value="1"/>
</dbReference>
<keyword evidence="7 13" id="KW-0418">Kinase</keyword>
<feature type="domain" description="Histidine kinase" evidence="11">
    <location>
        <begin position="337"/>
        <end position="551"/>
    </location>
</feature>
<dbReference type="Gene3D" id="3.30.565.10">
    <property type="entry name" value="Histidine kinase-like ATPase, C-terminal domain"/>
    <property type="match status" value="1"/>
</dbReference>
<feature type="domain" description="HAMP" evidence="12">
    <location>
        <begin position="277"/>
        <end position="329"/>
    </location>
</feature>
<dbReference type="EC" id="2.7.13.3" evidence="3"/>
<dbReference type="AlphaFoldDB" id="A0A9Q9IC96"/>
<evidence type="ECO:0000256" key="3">
    <source>
        <dbReference type="ARBA" id="ARBA00012438"/>
    </source>
</evidence>
<dbReference type="Gene3D" id="1.10.287.130">
    <property type="match status" value="1"/>
</dbReference>
<dbReference type="Pfam" id="PF00512">
    <property type="entry name" value="HisKA"/>
    <property type="match status" value="1"/>
</dbReference>
<dbReference type="SUPFAM" id="SSF158472">
    <property type="entry name" value="HAMP domain-like"/>
    <property type="match status" value="1"/>
</dbReference>
<dbReference type="CDD" id="cd16922">
    <property type="entry name" value="HATPase_EvgS-ArcB-TorS-like"/>
    <property type="match status" value="1"/>
</dbReference>
<keyword evidence="9" id="KW-0902">Two-component regulatory system</keyword>
<dbReference type="CDD" id="cd00082">
    <property type="entry name" value="HisKA"/>
    <property type="match status" value="1"/>
</dbReference>
<dbReference type="KEGG" id="daur:Daura_34175"/>
<keyword evidence="14" id="KW-1185">Reference proteome</keyword>
<dbReference type="Proteomes" id="UP001058003">
    <property type="component" value="Chromosome"/>
</dbReference>
<evidence type="ECO:0000256" key="4">
    <source>
        <dbReference type="ARBA" id="ARBA00022553"/>
    </source>
</evidence>
<dbReference type="PANTHER" id="PTHR43711">
    <property type="entry name" value="TWO-COMPONENT HISTIDINE KINASE"/>
    <property type="match status" value="1"/>
</dbReference>
<gene>
    <name evidence="13" type="ORF">Daura_34175</name>
</gene>
<name>A0A9Q9IC96_9ACTN</name>
<keyword evidence="8" id="KW-1133">Transmembrane helix</keyword>
<proteinExistence type="predicted"/>
<dbReference type="FunFam" id="3.30.565.10:FF:000006">
    <property type="entry name" value="Sensor histidine kinase WalK"/>
    <property type="match status" value="1"/>
</dbReference>
<dbReference type="InterPro" id="IPR003660">
    <property type="entry name" value="HAMP_dom"/>
</dbReference>
<keyword evidence="4" id="KW-0597">Phosphoprotein</keyword>
<keyword evidence="5" id="KW-0808">Transferase</keyword>
<dbReference type="SUPFAM" id="SSF55874">
    <property type="entry name" value="ATPase domain of HSP90 chaperone/DNA topoisomerase II/histidine kinase"/>
    <property type="match status" value="1"/>
</dbReference>
<evidence type="ECO:0000256" key="6">
    <source>
        <dbReference type="ARBA" id="ARBA00022692"/>
    </source>
</evidence>
<dbReference type="OrthoDB" id="9786919at2"/>
<protein>
    <recommendedName>
        <fullName evidence="3">histidine kinase</fullName>
        <ecNumber evidence="3">2.7.13.3</ecNumber>
    </recommendedName>
</protein>
<evidence type="ECO:0000313" key="13">
    <source>
        <dbReference type="EMBL" id="UWZ51753.1"/>
    </source>
</evidence>
<dbReference type="Gene3D" id="6.10.340.10">
    <property type="match status" value="1"/>
</dbReference>
<evidence type="ECO:0000256" key="8">
    <source>
        <dbReference type="ARBA" id="ARBA00022989"/>
    </source>
</evidence>
<evidence type="ECO:0000259" key="11">
    <source>
        <dbReference type="PROSITE" id="PS50109"/>
    </source>
</evidence>
<dbReference type="Pfam" id="PF02518">
    <property type="entry name" value="HATPase_c"/>
    <property type="match status" value="1"/>
</dbReference>
<evidence type="ECO:0000256" key="1">
    <source>
        <dbReference type="ARBA" id="ARBA00000085"/>
    </source>
</evidence>
<evidence type="ECO:0000256" key="7">
    <source>
        <dbReference type="ARBA" id="ARBA00022777"/>
    </source>
</evidence>
<dbReference type="GO" id="GO:0000155">
    <property type="term" value="F:phosphorelay sensor kinase activity"/>
    <property type="evidence" value="ECO:0007669"/>
    <property type="project" value="InterPro"/>
</dbReference>
<organism evidence="13 14">
    <name type="scientific">Dactylosporangium aurantiacum</name>
    <dbReference type="NCBI Taxonomy" id="35754"/>
    <lineage>
        <taxon>Bacteria</taxon>
        <taxon>Bacillati</taxon>
        <taxon>Actinomycetota</taxon>
        <taxon>Actinomycetes</taxon>
        <taxon>Micromonosporales</taxon>
        <taxon>Micromonosporaceae</taxon>
        <taxon>Dactylosporangium</taxon>
    </lineage>
</organism>
<sequence length="569" mass="61187">MSFRLRVFGLVLLVAVTAIGVTAWLSVRLTARQIAESQQTATRNEVTTVETFREYAQRHGTWAGIDKVVQRVSTANQQRIRLTNLYGQVTVDTDHMAGRSARPVVSQPALIDPRPTLTFPPGEADERPSPELEAKIGYRLEAVTLQSIIEFRQTVLFARCLTDQRLAPPATTVNRYGIPVVNGTGDDFGCGQQVRDSNAVEQEGDTAFVVGCRGEQRPAACLTKAFGERVSSFAPEPLQLYLGAVDQGAASLIGRPGLAAGGGVLLLVVLGTAVIARQVSRPVRDLTAASRRLADGHLDTRVPAAGRDELGQLSESFNRMASALQAAEQAQRRLVASVAHELRTPLSNLLGYLEALQDGLVAPSRELFGSLHDEAVLQRRILDDLQDLTLAEAGHLTYRRSDFDVADLVDTARVAHLAVAEAAGVRLTAETAGPLPVHADHDRLRQVLGNLIGNAIRYTDRGGLVTLRAFPEADAVVVEVRDTGCGIAPDDLPFVFQRFWRADPARDRATGGSGLGLTIARQIVRDHGGDLVVESTVGEGSTFRWTLPTRGPEPGRGVATGTGRAVRPA</sequence>
<evidence type="ECO:0000256" key="2">
    <source>
        <dbReference type="ARBA" id="ARBA00004236"/>
    </source>
</evidence>
<dbReference type="PRINTS" id="PR00344">
    <property type="entry name" value="BCTRLSENSOR"/>
</dbReference>
<keyword evidence="8" id="KW-0472">Membrane</keyword>
<accession>A0A9Q9IC96</accession>
<dbReference type="InterPro" id="IPR003661">
    <property type="entry name" value="HisK_dim/P_dom"/>
</dbReference>
<dbReference type="PANTHER" id="PTHR43711:SF1">
    <property type="entry name" value="HISTIDINE KINASE 1"/>
    <property type="match status" value="1"/>
</dbReference>
<evidence type="ECO:0000256" key="5">
    <source>
        <dbReference type="ARBA" id="ARBA00022679"/>
    </source>
</evidence>
<comment type="catalytic activity">
    <reaction evidence="1">
        <text>ATP + protein L-histidine = ADP + protein N-phospho-L-histidine.</text>
        <dbReference type="EC" id="2.7.13.3"/>
    </reaction>
</comment>
<dbReference type="RefSeq" id="WP_052386608.1">
    <property type="nucleotide sequence ID" value="NZ_CP073767.1"/>
</dbReference>
<dbReference type="InterPro" id="IPR005467">
    <property type="entry name" value="His_kinase_dom"/>
</dbReference>
<dbReference type="SMART" id="SM00388">
    <property type="entry name" value="HisKA"/>
    <property type="match status" value="1"/>
</dbReference>
<reference evidence="13" key="1">
    <citation type="submission" date="2021-04" db="EMBL/GenBank/DDBJ databases">
        <title>Dactylosporangium aurantiacum NRRL B-8018 full assembly.</title>
        <authorList>
            <person name="Hartkoorn R.C."/>
            <person name="Beaudoing E."/>
            <person name="Hot D."/>
        </authorList>
    </citation>
    <scope>NUCLEOTIDE SEQUENCE</scope>
    <source>
        <strain evidence="13">NRRL B-8018</strain>
    </source>
</reference>
<dbReference type="CDD" id="cd06225">
    <property type="entry name" value="HAMP"/>
    <property type="match status" value="1"/>
</dbReference>
<evidence type="ECO:0000313" key="14">
    <source>
        <dbReference type="Proteomes" id="UP001058003"/>
    </source>
</evidence>
<dbReference type="InterPro" id="IPR036097">
    <property type="entry name" value="HisK_dim/P_sf"/>
</dbReference>
<keyword evidence="6" id="KW-0812">Transmembrane</keyword>
<dbReference type="SUPFAM" id="SSF47384">
    <property type="entry name" value="Homodimeric domain of signal transducing histidine kinase"/>
    <property type="match status" value="1"/>
</dbReference>
<dbReference type="InterPro" id="IPR050736">
    <property type="entry name" value="Sensor_HK_Regulatory"/>
</dbReference>
<evidence type="ECO:0000256" key="9">
    <source>
        <dbReference type="ARBA" id="ARBA00023012"/>
    </source>
</evidence>
<dbReference type="InterPro" id="IPR004358">
    <property type="entry name" value="Sig_transdc_His_kin-like_C"/>
</dbReference>